<evidence type="ECO:0000313" key="2">
    <source>
        <dbReference type="EMBL" id="WAA12269.1"/>
    </source>
</evidence>
<proteinExistence type="predicted"/>
<dbReference type="KEGG" id="fhl:OE105_11995"/>
<sequence length="316" mass="36404">MNDQMKRIIHSIDIPKELHQRTILGVSKAKKEMDSSKRRIGKKTIAVIALLLISIGTYTILSFFMNDDFQNTHVSKHEGIQIPPIQLPEKTTVTADMLGLIIYHGKIYTETSTEIEPEKAKALIGEKLGITKPTIDEWSMGKEEAYEEEFASNIGEVNVYSVKGYDQNFRIMAYGEGNGHPYAQFFENLYGITITGGGDLFGQLHLAGNVTNAFYRTFHDWDYNIDQYYPISNLEIVNDFIDELNETKPFLRKENLDPIVDFRTDEQFRELTIELADGSKVKLILFKDGYIYYGNMLVYFKMNEKPFAKMWNQLNK</sequence>
<protein>
    <submittedName>
        <fullName evidence="2">Uncharacterized protein</fullName>
    </submittedName>
</protein>
<organism evidence="2 3">
    <name type="scientific">Fervidibacillus halotolerans</name>
    <dbReference type="NCBI Taxonomy" id="2980027"/>
    <lineage>
        <taxon>Bacteria</taxon>
        <taxon>Bacillati</taxon>
        <taxon>Bacillota</taxon>
        <taxon>Bacilli</taxon>
        <taxon>Bacillales</taxon>
        <taxon>Bacillaceae</taxon>
        <taxon>Fervidibacillus</taxon>
    </lineage>
</organism>
<dbReference type="AlphaFoldDB" id="A0A9E8RYJ6"/>
<name>A0A9E8RYJ6_9BACI</name>
<gene>
    <name evidence="2" type="ORF">OE105_11995</name>
</gene>
<accession>A0A9E8RYJ6</accession>
<reference evidence="2" key="1">
    <citation type="submission" date="2022-09" db="EMBL/GenBank/DDBJ databases">
        <title>Complete Genomes of Fervidibacillus albus and Fervidibacillus halotolerans isolated from tidal flat sediments.</title>
        <authorList>
            <person name="Kwon K.K."/>
            <person name="Yang S.-H."/>
            <person name="Park M.J."/>
            <person name="Oh H.-M."/>
        </authorList>
    </citation>
    <scope>NUCLEOTIDE SEQUENCE</scope>
    <source>
        <strain evidence="2">MEBiC13594</strain>
    </source>
</reference>
<evidence type="ECO:0000313" key="3">
    <source>
        <dbReference type="Proteomes" id="UP001164726"/>
    </source>
</evidence>
<keyword evidence="1" id="KW-1133">Transmembrane helix</keyword>
<evidence type="ECO:0000256" key="1">
    <source>
        <dbReference type="SAM" id="Phobius"/>
    </source>
</evidence>
<keyword evidence="3" id="KW-1185">Reference proteome</keyword>
<keyword evidence="1" id="KW-0472">Membrane</keyword>
<dbReference type="EMBL" id="CP106877">
    <property type="protein sequence ID" value="WAA12269.1"/>
    <property type="molecule type" value="Genomic_DNA"/>
</dbReference>
<keyword evidence="1" id="KW-0812">Transmembrane</keyword>
<feature type="transmembrane region" description="Helical" evidence="1">
    <location>
        <begin position="45"/>
        <end position="65"/>
    </location>
</feature>
<dbReference type="Proteomes" id="UP001164726">
    <property type="component" value="Chromosome"/>
</dbReference>
<dbReference type="RefSeq" id="WP_275420407.1">
    <property type="nucleotide sequence ID" value="NZ_CP106877.1"/>
</dbReference>